<comment type="similarity">
    <text evidence="2">Belongs to the tetraspanin (TM4SF) family.</text>
</comment>
<evidence type="ECO:0000256" key="2">
    <source>
        <dbReference type="ARBA" id="ARBA00006840"/>
    </source>
</evidence>
<dbReference type="PANTHER" id="PTHR19282:SF452">
    <property type="entry name" value="LD03691P"/>
    <property type="match status" value="1"/>
</dbReference>
<evidence type="ECO:0000256" key="7">
    <source>
        <dbReference type="SAM" id="Phobius"/>
    </source>
</evidence>
<dbReference type="SUPFAM" id="SSF48652">
    <property type="entry name" value="Tetraspanin"/>
    <property type="match status" value="1"/>
</dbReference>
<dbReference type="PRINTS" id="PR00259">
    <property type="entry name" value="TMFOUR"/>
</dbReference>
<dbReference type="AlphaFoldDB" id="A0A0D2X3D6"/>
<dbReference type="GO" id="GO:0016020">
    <property type="term" value="C:membrane"/>
    <property type="evidence" value="ECO:0007669"/>
    <property type="project" value="UniProtKB-SubCell"/>
</dbReference>
<dbReference type="EMBL" id="KE346366">
    <property type="protein sequence ID" value="KJE94124.1"/>
    <property type="molecule type" value="Genomic_DNA"/>
</dbReference>
<keyword evidence="3 7" id="KW-0812">Transmembrane</keyword>
<dbReference type="PhylomeDB" id="A0A0D2X3D6"/>
<dbReference type="InterPro" id="IPR008952">
    <property type="entry name" value="Tetraspanin_EC2_sf"/>
</dbReference>
<dbReference type="OrthoDB" id="10033535at2759"/>
<keyword evidence="5 7" id="KW-0472">Membrane</keyword>
<sequence length="246" mass="26819">MQPTIGGGARCAKYLLVIFNLLFLVLGGTILGLGIYTTQRGSIEQLKSFNLSWGLIIVGAFIFLLAFFGCCGANRESRGMLKAYFAFMIIFIAAQITIAVVAWKYSGDLDESLFDSFNSADTDTKNDIQNDLKCCGFWNSTDSTTTDPKNVCHIPQPGYANGCYEDIKHELKHYANIAIGAGSAAAAIELLGLVFSCVLLSSIRRKEDEEALLRDARAYNQTAYNTVPTQPVRFSAGPVFGWCNGS</sequence>
<keyword evidence="6" id="KW-1015">Disulfide bond</keyword>
<evidence type="ECO:0000256" key="1">
    <source>
        <dbReference type="ARBA" id="ARBA00004141"/>
    </source>
</evidence>
<dbReference type="PANTHER" id="PTHR19282">
    <property type="entry name" value="TETRASPANIN"/>
    <property type="match status" value="1"/>
</dbReference>
<feature type="transmembrane region" description="Helical" evidence="7">
    <location>
        <begin position="177"/>
        <end position="200"/>
    </location>
</feature>
<dbReference type="Pfam" id="PF00335">
    <property type="entry name" value="Tetraspanin"/>
    <property type="match status" value="1"/>
</dbReference>
<organism evidence="8 9">
    <name type="scientific">Capsaspora owczarzaki (strain ATCC 30864)</name>
    <dbReference type="NCBI Taxonomy" id="595528"/>
    <lineage>
        <taxon>Eukaryota</taxon>
        <taxon>Filasterea</taxon>
        <taxon>Capsaspora</taxon>
    </lineage>
</organism>
<feature type="disulfide bond" evidence="6">
    <location>
        <begin position="135"/>
        <end position="152"/>
    </location>
</feature>
<evidence type="ECO:0000256" key="3">
    <source>
        <dbReference type="ARBA" id="ARBA00022692"/>
    </source>
</evidence>
<feature type="disulfide bond" evidence="6">
    <location>
        <begin position="134"/>
        <end position="163"/>
    </location>
</feature>
<evidence type="ECO:0000256" key="6">
    <source>
        <dbReference type="PIRSR" id="PIRSR002419-1"/>
    </source>
</evidence>
<evidence type="ECO:0000313" key="9">
    <source>
        <dbReference type="Proteomes" id="UP000008743"/>
    </source>
</evidence>
<dbReference type="Proteomes" id="UP000008743">
    <property type="component" value="Unassembled WGS sequence"/>
</dbReference>
<proteinExistence type="inferred from homology"/>
<protein>
    <recommendedName>
        <fullName evidence="10">Tetraspanin</fullName>
    </recommendedName>
</protein>
<dbReference type="Gene3D" id="1.10.1450.10">
    <property type="entry name" value="Tetraspanin"/>
    <property type="match status" value="1"/>
</dbReference>
<evidence type="ECO:0000313" key="8">
    <source>
        <dbReference type="EMBL" id="KJE94124.1"/>
    </source>
</evidence>
<comment type="subcellular location">
    <subcellularLocation>
        <location evidence="1">Membrane</location>
        <topology evidence="1">Multi-pass membrane protein</topology>
    </subcellularLocation>
</comment>
<dbReference type="STRING" id="595528.A0A0D2X3D6"/>
<feature type="transmembrane region" description="Helical" evidence="7">
    <location>
        <begin position="51"/>
        <end position="71"/>
    </location>
</feature>
<keyword evidence="9" id="KW-1185">Reference proteome</keyword>
<feature type="transmembrane region" description="Helical" evidence="7">
    <location>
        <begin position="12"/>
        <end position="36"/>
    </location>
</feature>
<dbReference type="InterPro" id="IPR018499">
    <property type="entry name" value="Tetraspanin/Peripherin"/>
</dbReference>
<evidence type="ECO:0000256" key="4">
    <source>
        <dbReference type="ARBA" id="ARBA00022989"/>
    </source>
</evidence>
<dbReference type="InterPro" id="IPR000301">
    <property type="entry name" value="Tetraspanin_animals"/>
</dbReference>
<evidence type="ECO:0000256" key="5">
    <source>
        <dbReference type="ARBA" id="ARBA00023136"/>
    </source>
</evidence>
<reference evidence="9" key="1">
    <citation type="submission" date="2011-02" db="EMBL/GenBank/DDBJ databases">
        <title>The Genome Sequence of Capsaspora owczarzaki ATCC 30864.</title>
        <authorList>
            <person name="Russ C."/>
            <person name="Cuomo C."/>
            <person name="Burger G."/>
            <person name="Gray M.W."/>
            <person name="Holland P.W.H."/>
            <person name="King N."/>
            <person name="Lang F.B.F."/>
            <person name="Roger A.J."/>
            <person name="Ruiz-Trillo I."/>
            <person name="Young S.K."/>
            <person name="Zeng Q."/>
            <person name="Gargeya S."/>
            <person name="Alvarado L."/>
            <person name="Berlin A."/>
            <person name="Chapman S.B."/>
            <person name="Chen Z."/>
            <person name="Freedman E."/>
            <person name="Gellesch M."/>
            <person name="Goldberg J."/>
            <person name="Griggs A."/>
            <person name="Gujja S."/>
            <person name="Heilman E."/>
            <person name="Heiman D."/>
            <person name="Howarth C."/>
            <person name="Mehta T."/>
            <person name="Neiman D."/>
            <person name="Pearson M."/>
            <person name="Roberts A."/>
            <person name="Saif S."/>
            <person name="Shea T."/>
            <person name="Shenoy N."/>
            <person name="Sisk P."/>
            <person name="Stolte C."/>
            <person name="Sykes S."/>
            <person name="White J."/>
            <person name="Yandava C."/>
            <person name="Haas B."/>
            <person name="Nusbaum C."/>
            <person name="Birren B."/>
        </authorList>
    </citation>
    <scope>NUCLEOTIDE SEQUENCE</scope>
    <source>
        <strain evidence="9">ATCC 30864</strain>
    </source>
</reference>
<dbReference type="InParanoid" id="A0A0D2X3D6"/>
<dbReference type="PIRSF" id="PIRSF002419">
    <property type="entry name" value="Tetraspanin"/>
    <property type="match status" value="1"/>
</dbReference>
<gene>
    <name evidence="8" type="ORF">CAOG_004812</name>
</gene>
<feature type="transmembrane region" description="Helical" evidence="7">
    <location>
        <begin position="83"/>
        <end position="103"/>
    </location>
</feature>
<accession>A0A0D2X3D6</accession>
<name>A0A0D2X3D6_CAPO3</name>
<keyword evidence="4 7" id="KW-1133">Transmembrane helix</keyword>
<evidence type="ECO:0008006" key="10">
    <source>
        <dbReference type="Google" id="ProtNLM"/>
    </source>
</evidence>
<dbReference type="eggNOG" id="KOG3882">
    <property type="taxonomic scope" value="Eukaryota"/>
</dbReference>